<dbReference type="Pfam" id="PF08877">
    <property type="entry name" value="MepB-like"/>
    <property type="match status" value="1"/>
</dbReference>
<dbReference type="InterPro" id="IPR011235">
    <property type="entry name" value="MepB-like"/>
</dbReference>
<keyword evidence="2" id="KW-1185">Reference proteome</keyword>
<reference evidence="1" key="1">
    <citation type="submission" date="2022-10" db="EMBL/GenBank/DDBJ databases">
        <title>Comparative genomics and taxonomic characterization of three novel marine species of genus Reichenbachiella exhibiting antioxidant and polysaccharide degradation activities.</title>
        <authorList>
            <person name="Muhammad N."/>
            <person name="Lee Y.-J."/>
            <person name="Ko J."/>
            <person name="Kim S.-G."/>
        </authorList>
    </citation>
    <scope>NUCLEOTIDE SEQUENCE</scope>
    <source>
        <strain evidence="1">Wsw4-B4</strain>
    </source>
</reference>
<name>A0ABY6D330_9BACT</name>
<dbReference type="EMBL" id="CP106735">
    <property type="protein sequence ID" value="UXX80304.1"/>
    <property type="molecule type" value="Genomic_DNA"/>
</dbReference>
<sequence length="163" mass="18623">MNDLVTRIKTRCYDPHGLTMANYTDEAESQTYGACTFEIHDKKCVSRNAKITPTKTGQFVTLWKRTHTGITAPFDSSDTIDLVIIHIQDGDRLGLFIFPQALLIEKKIISTAKKEGKRGFRIYPPWDRPTSRQALKTQDWQQFHFIDLTKAGSINSSKIKSFL</sequence>
<dbReference type="InterPro" id="IPR038231">
    <property type="entry name" value="MepB-like_sf"/>
</dbReference>
<proteinExistence type="predicted"/>
<evidence type="ECO:0000313" key="2">
    <source>
        <dbReference type="Proteomes" id="UP001062165"/>
    </source>
</evidence>
<dbReference type="RefSeq" id="WP_263052034.1">
    <property type="nucleotide sequence ID" value="NZ_CP106735.1"/>
</dbReference>
<dbReference type="Gene3D" id="3.40.1350.140">
    <property type="entry name" value="MepB-like"/>
    <property type="match status" value="1"/>
</dbReference>
<gene>
    <name evidence="1" type="ORF">N7E81_04215</name>
</gene>
<accession>A0ABY6D330</accession>
<evidence type="ECO:0000313" key="1">
    <source>
        <dbReference type="EMBL" id="UXX80304.1"/>
    </source>
</evidence>
<dbReference type="Proteomes" id="UP001062165">
    <property type="component" value="Chromosome"/>
</dbReference>
<protein>
    <submittedName>
        <fullName evidence="1">MepB family protein</fullName>
    </submittedName>
</protein>
<dbReference type="PIRSF" id="PIRSF032285">
    <property type="entry name" value="UCP032285"/>
    <property type="match status" value="1"/>
</dbReference>
<organism evidence="1 2">
    <name type="scientific">Reichenbachiella carrageenanivorans</name>
    <dbReference type="NCBI Taxonomy" id="2979869"/>
    <lineage>
        <taxon>Bacteria</taxon>
        <taxon>Pseudomonadati</taxon>
        <taxon>Bacteroidota</taxon>
        <taxon>Cytophagia</taxon>
        <taxon>Cytophagales</taxon>
        <taxon>Reichenbachiellaceae</taxon>
        <taxon>Reichenbachiella</taxon>
    </lineage>
</organism>